<protein>
    <recommendedName>
        <fullName evidence="3">Amidohydrolase-related domain-containing protein</fullName>
    </recommendedName>
</protein>
<dbReference type="InterPro" id="IPR032675">
    <property type="entry name" value="LRR_dom_sf"/>
</dbReference>
<feature type="compositionally biased region" description="Polar residues" evidence="2">
    <location>
        <begin position="272"/>
        <end position="282"/>
    </location>
</feature>
<feature type="domain" description="Amidohydrolase-related" evidence="3">
    <location>
        <begin position="62"/>
        <end position="416"/>
    </location>
</feature>
<dbReference type="Gene3D" id="3.20.20.140">
    <property type="entry name" value="Metal-dependent hydrolases"/>
    <property type="match status" value="1"/>
</dbReference>
<comment type="caution">
    <text evidence="4">The sequence shown here is derived from an EMBL/GenBank/DDBJ whole genome shotgun (WGS) entry which is preliminary data.</text>
</comment>
<name>A0AAW0CA05_9AGAR</name>
<dbReference type="SUPFAM" id="SSF51338">
    <property type="entry name" value="Composite domain of metallo-dependent hydrolases"/>
    <property type="match status" value="1"/>
</dbReference>
<dbReference type="Proteomes" id="UP001383192">
    <property type="component" value="Unassembled WGS sequence"/>
</dbReference>
<dbReference type="InterPro" id="IPR011059">
    <property type="entry name" value="Metal-dep_hydrolase_composite"/>
</dbReference>
<dbReference type="EMBL" id="JAYKXP010000051">
    <property type="protein sequence ID" value="KAK7036417.1"/>
    <property type="molecule type" value="Genomic_DNA"/>
</dbReference>
<evidence type="ECO:0000313" key="5">
    <source>
        <dbReference type="Proteomes" id="UP001383192"/>
    </source>
</evidence>
<proteinExistence type="predicted"/>
<evidence type="ECO:0000313" key="4">
    <source>
        <dbReference type="EMBL" id="KAK7036417.1"/>
    </source>
</evidence>
<dbReference type="SMART" id="SM00368">
    <property type="entry name" value="LRR_RI"/>
    <property type="match status" value="5"/>
</dbReference>
<evidence type="ECO:0000256" key="1">
    <source>
        <dbReference type="ARBA" id="ARBA00022801"/>
    </source>
</evidence>
<organism evidence="4 5">
    <name type="scientific">Paramarasmius palmivorus</name>
    <dbReference type="NCBI Taxonomy" id="297713"/>
    <lineage>
        <taxon>Eukaryota</taxon>
        <taxon>Fungi</taxon>
        <taxon>Dikarya</taxon>
        <taxon>Basidiomycota</taxon>
        <taxon>Agaricomycotina</taxon>
        <taxon>Agaricomycetes</taxon>
        <taxon>Agaricomycetidae</taxon>
        <taxon>Agaricales</taxon>
        <taxon>Marasmiineae</taxon>
        <taxon>Marasmiaceae</taxon>
        <taxon>Paramarasmius</taxon>
    </lineage>
</organism>
<feature type="region of interest" description="Disordered" evidence="2">
    <location>
        <begin position="255"/>
        <end position="286"/>
    </location>
</feature>
<sequence>MNSDSLNGIICFTNCSLLREDGSLDKKDLWVDQVTGVILDSQDTFYIRKERPGQTVDLNGNILSPGLIDIQINGAYGFDFSAVQDDDARYAEGLKMVAERIVETGVTSVRPLFYPRSASLLGWHAEGPFIDASKRGAHSPAFLATAPEGWKSIETTYGASNVADHSTWSTNEPAGVRIITAAPEVPGLLDAIPELVKRGIVFSMGHSIAPSNVAMDAVQRGTRLITHLFNAMPQLHHRDPSIIGLLGAPSKAKFSHIEKTTSAPTRSEALEPSQSTPGTPGVSNIAEPTRFHRPFYSLIADGVHLHPHSVKATLHILDPNLQDGVHEWHHGKRLFKDGDKLYVDGTTTLAGSCVTLDKCVRNLASFTEISIGEALKCATFNPAKCLGIEHKKGTLRPGADADLVVLDTNGIPQTLDPNPPKDFQAEVSKWSHEIRQNLDAMNKGERVLENLLNAPRRRHADPTSVSMAHEIAQNLHPSAAQDSLAPIIQYERDIVKLRAYIQEQRKADIEAATARRAAKDWRKRIIQQGPWDEVNDPLSLGGASSLPMPVQIGTKEDFAPFFSHLRLGGDDSLLDGEDGEIGVEPYYDIHMIEFDRGVLYADRRMDLCKMVVGPTHIGDLMDSLETNPFTQHFLLGNNIIGPLGAKRIARFIDEYPNRMTTWYLAGNCIDGESFAILANSLVKSTSVTNAWLKRNPLGPSSADSIFRLITQTQNLRTLDLDQTSIGDVGVARLFSLLADYTPASPPAIRHLYLNACGISANGAEQIARYLASDACTLTSLYISHNPLGDGGAKALSTGLKVNRTLERLALSSGGLKDEGTIKLLSSLSSHPTLRSLDIGQGYATEDLGMRFNWLTESIASLLVTLIQSVPTLRSLVLDYTPMSRQGLNQIVNAALDSKLLYFFAKHIHPQGSDYISVKDGQEGARLSRMLKARLEENVAKEFNGMNYQDFIAEEKRWLVSPEDVRYIDSVYRNRDAGMARRGLKILDKLWDDDDNTLEMVQNASA</sequence>
<keyword evidence="5" id="KW-1185">Reference proteome</keyword>
<gene>
    <name evidence="4" type="ORF">VNI00_011614</name>
</gene>
<keyword evidence="1" id="KW-0378">Hydrolase</keyword>
<dbReference type="Pfam" id="PF01979">
    <property type="entry name" value="Amidohydro_1"/>
    <property type="match status" value="1"/>
</dbReference>
<reference evidence="4 5" key="1">
    <citation type="submission" date="2024-01" db="EMBL/GenBank/DDBJ databases">
        <title>A draft genome for a cacao thread blight-causing isolate of Paramarasmius palmivorus.</title>
        <authorList>
            <person name="Baruah I.K."/>
            <person name="Bukari Y."/>
            <person name="Amoako-Attah I."/>
            <person name="Meinhardt L.W."/>
            <person name="Bailey B.A."/>
            <person name="Cohen S.P."/>
        </authorList>
    </citation>
    <scope>NUCLEOTIDE SEQUENCE [LARGE SCALE GENOMIC DNA]</scope>
    <source>
        <strain evidence="4 5">GH-12</strain>
    </source>
</reference>
<evidence type="ECO:0000256" key="2">
    <source>
        <dbReference type="SAM" id="MobiDB-lite"/>
    </source>
</evidence>
<evidence type="ECO:0000259" key="3">
    <source>
        <dbReference type="Pfam" id="PF01979"/>
    </source>
</evidence>
<dbReference type="InterPro" id="IPR001611">
    <property type="entry name" value="Leu-rich_rpt"/>
</dbReference>
<accession>A0AAW0CA05</accession>
<dbReference type="PANTHER" id="PTHR11113:SF14">
    <property type="entry name" value="N-ACETYLGLUCOSAMINE-6-PHOSPHATE DEACETYLASE"/>
    <property type="match status" value="1"/>
</dbReference>
<dbReference type="Gene3D" id="3.80.10.10">
    <property type="entry name" value="Ribonuclease Inhibitor"/>
    <property type="match status" value="2"/>
</dbReference>
<dbReference type="GO" id="GO:0006046">
    <property type="term" value="P:N-acetylglucosamine catabolic process"/>
    <property type="evidence" value="ECO:0007669"/>
    <property type="project" value="TreeGrafter"/>
</dbReference>
<dbReference type="GO" id="GO:0008448">
    <property type="term" value="F:N-acetylglucosamine-6-phosphate deacetylase activity"/>
    <property type="evidence" value="ECO:0007669"/>
    <property type="project" value="TreeGrafter"/>
</dbReference>
<dbReference type="AlphaFoldDB" id="A0AAW0CA05"/>
<dbReference type="SUPFAM" id="SSF52047">
    <property type="entry name" value="RNI-like"/>
    <property type="match status" value="1"/>
</dbReference>
<dbReference type="PANTHER" id="PTHR11113">
    <property type="entry name" value="N-ACETYLGLUCOSAMINE-6-PHOSPHATE DEACETYLASE"/>
    <property type="match status" value="1"/>
</dbReference>
<dbReference type="Pfam" id="PF13516">
    <property type="entry name" value="LRR_6"/>
    <property type="match status" value="3"/>
</dbReference>
<dbReference type="InterPro" id="IPR032466">
    <property type="entry name" value="Metal_Hydrolase"/>
</dbReference>
<dbReference type="SUPFAM" id="SSF51556">
    <property type="entry name" value="Metallo-dependent hydrolases"/>
    <property type="match status" value="1"/>
</dbReference>
<dbReference type="InterPro" id="IPR006680">
    <property type="entry name" value="Amidohydro-rel"/>
</dbReference>